<dbReference type="InterPro" id="IPR013968">
    <property type="entry name" value="PKS_KR"/>
</dbReference>
<feature type="non-terminal residue" evidence="6">
    <location>
        <position position="1"/>
    </location>
</feature>
<dbReference type="SMART" id="SM00822">
    <property type="entry name" value="PKS_KR"/>
    <property type="match status" value="1"/>
</dbReference>
<dbReference type="PROSITE" id="PS50075">
    <property type="entry name" value="CARRIER"/>
    <property type="match status" value="1"/>
</dbReference>
<reference evidence="6 7" key="1">
    <citation type="submission" date="2020-04" db="EMBL/GenBank/DDBJ databases">
        <title>Novel species.</title>
        <authorList>
            <person name="Teo W.F.A."/>
            <person name="Lipun K."/>
            <person name="Srisuk N."/>
            <person name="Duangmal K."/>
        </authorList>
    </citation>
    <scope>NUCLEOTIDE SEQUENCE [LARGE SCALE GENOMIC DNA]</scope>
    <source>
        <strain evidence="6 7">K13G38</strain>
    </source>
</reference>
<sequence length="886" mass="93671">QAPTPAQPQAPAAPTQLQVPVPAAPEPGPAQPEPTHDVRAVLLDVVAEKTGYPVSMIDPAMDLEADLGVDSIKRVQVLGAVQEKIPGLPEVGPEQLGELRTLDQIVAYLEGAGDAAPKAREAGATAPRHRVELVALPAIDQLDNPYRANPVAAVFGAPDDLAAALEARGWQVHRDEIPGPVDLCLVALDNTGDWATSTQRLAATILVAKQALPHLAAETRTAFVTLTRLDGELGWQRRREPADALLGGAGGVVKTLAAEAPQLFCRAIDLDPEAPPRAVIDELYDAATDTLEVGIDAQGRRCTIVPSRHAPAQETSTVDTRTDLETLRLGPDELLVVSGGARGVTALCVRALAGHSSAGFLLLGRTELTDEPAWAAGVADPDLKPAVIANLAEPTPREVERRYRDLLAQREIRATLAALGTRARYLTVDVTDAEAVRKALSGEPITGFVHGAGVLADAFIADKTEEQINRVFDAKLAGAHAVLTALDPGQLRHLLFFTSVAGLLGNAGQADYAAANEALCRVAASWKARHPQAHVTAVDWGAWDGGMVTPELRELFAARGVPLLNPEAGARAFAEQFTGSHVDETCVLIGEDVSLSDNGPVAVPAFTARRDLAALPEDPVIQAHRIGEHAVLPATFGLGWLINVLERAHPGLQVIEVRDYQVHKGIVFAGALPEGLRVEAAAGEADGSRVTVKAAVRSDPNTSHYAATFVLAPTTSRAPMVKAYGFGDGEEDALAIYREATQFHGPRLQGMRRILDRGEGTLVLECRLADDPVADGAYSGRLHSPVLADLLLQGPPVLGRDMLGQACLPLGIAHAEYFAQLPDDQPFVLVLDNARTSAGGATVTATACDGQGRVLQRFQGVTVVSTPDMTEKFRESVRGWLSEGTA</sequence>
<dbReference type="Pfam" id="PF00550">
    <property type="entry name" value="PP-binding"/>
    <property type="match status" value="1"/>
</dbReference>
<dbReference type="Pfam" id="PF14765">
    <property type="entry name" value="PS-DH"/>
    <property type="match status" value="1"/>
</dbReference>
<feature type="domain" description="Carrier" evidence="4">
    <location>
        <begin position="33"/>
        <end position="113"/>
    </location>
</feature>
<name>A0ABX1JFC7_9PSEU</name>
<dbReference type="PANTHER" id="PTHR43775">
    <property type="entry name" value="FATTY ACID SYNTHASE"/>
    <property type="match status" value="1"/>
</dbReference>
<dbReference type="CDD" id="cd08953">
    <property type="entry name" value="KR_2_SDR_x"/>
    <property type="match status" value="1"/>
</dbReference>
<evidence type="ECO:0000313" key="7">
    <source>
        <dbReference type="Proteomes" id="UP000715441"/>
    </source>
</evidence>
<dbReference type="InterPro" id="IPR057326">
    <property type="entry name" value="KR_dom"/>
</dbReference>
<feature type="compositionally biased region" description="Low complexity" evidence="3">
    <location>
        <begin position="9"/>
        <end position="21"/>
    </location>
</feature>
<feature type="compositionally biased region" description="Pro residues" evidence="3">
    <location>
        <begin position="22"/>
        <end position="32"/>
    </location>
</feature>
<keyword evidence="1" id="KW-0808">Transferase</keyword>
<feature type="region of interest" description="C-terminal hotdog fold" evidence="2">
    <location>
        <begin position="728"/>
        <end position="872"/>
    </location>
</feature>
<comment type="caution">
    <text evidence="6">The sequence shown here is derived from an EMBL/GenBank/DDBJ whole genome shotgun (WGS) entry which is preliminary data.</text>
</comment>
<dbReference type="Proteomes" id="UP000715441">
    <property type="component" value="Unassembled WGS sequence"/>
</dbReference>
<dbReference type="InterPro" id="IPR036736">
    <property type="entry name" value="ACP-like_sf"/>
</dbReference>
<feature type="domain" description="PKS/mFAS DH" evidence="5">
    <location>
        <begin position="586"/>
        <end position="872"/>
    </location>
</feature>
<dbReference type="Gene3D" id="3.10.129.110">
    <property type="entry name" value="Polyketide synthase dehydratase"/>
    <property type="match status" value="1"/>
</dbReference>
<dbReference type="Gene3D" id="1.10.1200.10">
    <property type="entry name" value="ACP-like"/>
    <property type="match status" value="1"/>
</dbReference>
<evidence type="ECO:0000256" key="3">
    <source>
        <dbReference type="SAM" id="MobiDB-lite"/>
    </source>
</evidence>
<dbReference type="InterPro" id="IPR049551">
    <property type="entry name" value="PKS_DH_C"/>
</dbReference>
<dbReference type="InterPro" id="IPR009081">
    <property type="entry name" value="PP-bd_ACP"/>
</dbReference>
<evidence type="ECO:0000313" key="6">
    <source>
        <dbReference type="EMBL" id="NKQ58328.1"/>
    </source>
</evidence>
<keyword evidence="7" id="KW-1185">Reference proteome</keyword>
<feature type="region of interest" description="Disordered" evidence="3">
    <location>
        <begin position="1"/>
        <end position="35"/>
    </location>
</feature>
<dbReference type="Gene3D" id="3.40.50.720">
    <property type="entry name" value="NAD(P)-binding Rossmann-like Domain"/>
    <property type="match status" value="1"/>
</dbReference>
<proteinExistence type="predicted"/>
<dbReference type="PANTHER" id="PTHR43775:SF51">
    <property type="entry name" value="INACTIVE PHENOLPHTHIOCEROL SYNTHESIS POLYKETIDE SYNTHASE TYPE I PKS1-RELATED"/>
    <property type="match status" value="1"/>
</dbReference>
<evidence type="ECO:0000256" key="2">
    <source>
        <dbReference type="PROSITE-ProRule" id="PRU01363"/>
    </source>
</evidence>
<dbReference type="RefSeq" id="WP_168522044.1">
    <property type="nucleotide sequence ID" value="NZ_JAAXLS010000053.1"/>
</dbReference>
<dbReference type="EMBL" id="JAAXLS010000053">
    <property type="protein sequence ID" value="NKQ58328.1"/>
    <property type="molecule type" value="Genomic_DNA"/>
</dbReference>
<feature type="active site" description="Proton acceptor; for dehydratase activity" evidence="2">
    <location>
        <position position="624"/>
    </location>
</feature>
<dbReference type="Pfam" id="PF08659">
    <property type="entry name" value="KR"/>
    <property type="match status" value="1"/>
</dbReference>
<dbReference type="InterPro" id="IPR042104">
    <property type="entry name" value="PKS_dehydratase_sf"/>
</dbReference>
<dbReference type="SUPFAM" id="SSF51735">
    <property type="entry name" value="NAD(P)-binding Rossmann-fold domains"/>
    <property type="match status" value="1"/>
</dbReference>
<gene>
    <name evidence="6" type="ORF">HFP15_36300</name>
</gene>
<dbReference type="PROSITE" id="PS52019">
    <property type="entry name" value="PKS_MFAS_DH"/>
    <property type="match status" value="1"/>
</dbReference>
<evidence type="ECO:0000259" key="5">
    <source>
        <dbReference type="PROSITE" id="PS52019"/>
    </source>
</evidence>
<accession>A0ABX1JFC7</accession>
<organism evidence="6 7">
    <name type="scientific">Amycolatopsis acididurans</name>
    <dbReference type="NCBI Taxonomy" id="2724524"/>
    <lineage>
        <taxon>Bacteria</taxon>
        <taxon>Bacillati</taxon>
        <taxon>Actinomycetota</taxon>
        <taxon>Actinomycetes</taxon>
        <taxon>Pseudonocardiales</taxon>
        <taxon>Pseudonocardiaceae</taxon>
        <taxon>Amycolatopsis</taxon>
    </lineage>
</organism>
<feature type="active site" description="Proton donor; for dehydratase activity" evidence="2">
    <location>
        <position position="789"/>
    </location>
</feature>
<dbReference type="InterPro" id="IPR036291">
    <property type="entry name" value="NAD(P)-bd_dom_sf"/>
</dbReference>
<feature type="region of interest" description="N-terminal hotdog fold" evidence="2">
    <location>
        <begin position="586"/>
        <end position="716"/>
    </location>
</feature>
<protein>
    <submittedName>
        <fullName evidence="6">SDR family NAD(P)-dependent oxidoreductase</fullName>
    </submittedName>
</protein>
<evidence type="ECO:0000259" key="4">
    <source>
        <dbReference type="PROSITE" id="PS50075"/>
    </source>
</evidence>
<evidence type="ECO:0000256" key="1">
    <source>
        <dbReference type="ARBA" id="ARBA00022679"/>
    </source>
</evidence>
<dbReference type="InterPro" id="IPR050091">
    <property type="entry name" value="PKS_NRPS_Biosynth_Enz"/>
</dbReference>
<dbReference type="SUPFAM" id="SSF47336">
    <property type="entry name" value="ACP-like"/>
    <property type="match status" value="1"/>
</dbReference>
<dbReference type="InterPro" id="IPR049900">
    <property type="entry name" value="PKS_mFAS_DH"/>
</dbReference>